<name>A0A4Y7T1E8_COPMI</name>
<dbReference type="Proteomes" id="UP000298030">
    <property type="component" value="Unassembled WGS sequence"/>
</dbReference>
<reference evidence="2 3" key="1">
    <citation type="journal article" date="2019" name="Nat. Ecol. Evol.">
        <title>Megaphylogeny resolves global patterns of mushroom evolution.</title>
        <authorList>
            <person name="Varga T."/>
            <person name="Krizsan K."/>
            <person name="Foldi C."/>
            <person name="Dima B."/>
            <person name="Sanchez-Garcia M."/>
            <person name="Sanchez-Ramirez S."/>
            <person name="Szollosi G.J."/>
            <person name="Szarkandi J.G."/>
            <person name="Papp V."/>
            <person name="Albert L."/>
            <person name="Andreopoulos W."/>
            <person name="Angelini C."/>
            <person name="Antonin V."/>
            <person name="Barry K.W."/>
            <person name="Bougher N.L."/>
            <person name="Buchanan P."/>
            <person name="Buyck B."/>
            <person name="Bense V."/>
            <person name="Catcheside P."/>
            <person name="Chovatia M."/>
            <person name="Cooper J."/>
            <person name="Damon W."/>
            <person name="Desjardin D."/>
            <person name="Finy P."/>
            <person name="Geml J."/>
            <person name="Haridas S."/>
            <person name="Hughes K."/>
            <person name="Justo A."/>
            <person name="Karasinski D."/>
            <person name="Kautmanova I."/>
            <person name="Kiss B."/>
            <person name="Kocsube S."/>
            <person name="Kotiranta H."/>
            <person name="LaButti K.M."/>
            <person name="Lechner B.E."/>
            <person name="Liimatainen K."/>
            <person name="Lipzen A."/>
            <person name="Lukacs Z."/>
            <person name="Mihaltcheva S."/>
            <person name="Morgado L.N."/>
            <person name="Niskanen T."/>
            <person name="Noordeloos M.E."/>
            <person name="Ohm R.A."/>
            <person name="Ortiz-Santana B."/>
            <person name="Ovrebo C."/>
            <person name="Racz N."/>
            <person name="Riley R."/>
            <person name="Savchenko A."/>
            <person name="Shiryaev A."/>
            <person name="Soop K."/>
            <person name="Spirin V."/>
            <person name="Szebenyi C."/>
            <person name="Tomsovsky M."/>
            <person name="Tulloss R.E."/>
            <person name="Uehling J."/>
            <person name="Grigoriev I.V."/>
            <person name="Vagvolgyi C."/>
            <person name="Papp T."/>
            <person name="Martin F.M."/>
            <person name="Miettinen O."/>
            <person name="Hibbett D.S."/>
            <person name="Nagy L.G."/>
        </authorList>
    </citation>
    <scope>NUCLEOTIDE SEQUENCE [LARGE SCALE GENOMIC DNA]</scope>
    <source>
        <strain evidence="2 3">FP101781</strain>
    </source>
</reference>
<gene>
    <name evidence="2" type="ORF">FA13DRAFT_937610</name>
</gene>
<evidence type="ECO:0000256" key="1">
    <source>
        <dbReference type="SAM" id="MobiDB-lite"/>
    </source>
</evidence>
<comment type="caution">
    <text evidence="2">The sequence shown here is derived from an EMBL/GenBank/DDBJ whole genome shotgun (WGS) entry which is preliminary data.</text>
</comment>
<sequence>MHPLSSPPPPVPTRARPDSSTYDDKASHRHVPSSGKADFVFIRYYIPGHSEWALDPDRVRRRSSLFSTNPRNLAFPHKVSRASPADRLSIYLSIYLHTQTAPPPTSRYPSYMPSLWPTTSSVSWPGRRDTHRPRLLPSLPRLSARLSADEIPPPW</sequence>
<feature type="region of interest" description="Disordered" evidence="1">
    <location>
        <begin position="1"/>
        <end position="32"/>
    </location>
</feature>
<organism evidence="2 3">
    <name type="scientific">Coprinellus micaceus</name>
    <name type="common">Glistening ink-cap mushroom</name>
    <name type="synonym">Coprinus micaceus</name>
    <dbReference type="NCBI Taxonomy" id="71717"/>
    <lineage>
        <taxon>Eukaryota</taxon>
        <taxon>Fungi</taxon>
        <taxon>Dikarya</taxon>
        <taxon>Basidiomycota</taxon>
        <taxon>Agaricomycotina</taxon>
        <taxon>Agaricomycetes</taxon>
        <taxon>Agaricomycetidae</taxon>
        <taxon>Agaricales</taxon>
        <taxon>Agaricineae</taxon>
        <taxon>Psathyrellaceae</taxon>
        <taxon>Coprinellus</taxon>
    </lineage>
</organism>
<proteinExistence type="predicted"/>
<evidence type="ECO:0000313" key="3">
    <source>
        <dbReference type="Proteomes" id="UP000298030"/>
    </source>
</evidence>
<dbReference type="EMBL" id="QPFP01000040">
    <property type="protein sequence ID" value="TEB27462.1"/>
    <property type="molecule type" value="Genomic_DNA"/>
</dbReference>
<keyword evidence="3" id="KW-1185">Reference proteome</keyword>
<feature type="compositionally biased region" description="Pro residues" evidence="1">
    <location>
        <begin position="1"/>
        <end position="12"/>
    </location>
</feature>
<dbReference type="AlphaFoldDB" id="A0A4Y7T1E8"/>
<protein>
    <submittedName>
        <fullName evidence="2">Uncharacterized protein</fullName>
    </submittedName>
</protein>
<evidence type="ECO:0000313" key="2">
    <source>
        <dbReference type="EMBL" id="TEB27462.1"/>
    </source>
</evidence>
<accession>A0A4Y7T1E8</accession>